<sequence>MLIAGCGPSIPEEIKPAVDHYHLSSVAASDLTTAETSRALSQLARESCNRDAMGVLGAQLQRTGYRREAANALTQFVDQCGRADGFLDAAAQDLIAVSDYRAATAIADRLVQTDNINPQSYFTRGLAHEGAQDYEKALADYMQAIALVPDLSTVNGDLFMRAADMQAKAGRYCEAISVIRIWTTSEPSHANYPQVNQQIAAYAAHQSCQSSYAAGNDTFARKAGTTILVKALVNGVSGTFIVDTGATYVLLTRNFARRAQVPLDTARQIQLTTVNGQRQALLSSASSIKVGRAEAERVELTVDGPAASSLGNGVDGLLGQSFLSRFQTQFTPTQWSIRPAALKG</sequence>
<dbReference type="GO" id="GO:0006508">
    <property type="term" value="P:proteolysis"/>
    <property type="evidence" value="ECO:0007669"/>
    <property type="project" value="UniProtKB-KW"/>
</dbReference>
<evidence type="ECO:0000256" key="1">
    <source>
        <dbReference type="PROSITE-ProRule" id="PRU00339"/>
    </source>
</evidence>
<dbReference type="Proteomes" id="UP000572540">
    <property type="component" value="Unassembled WGS sequence"/>
</dbReference>
<dbReference type="PROSITE" id="PS50005">
    <property type="entry name" value="TPR"/>
    <property type="match status" value="1"/>
</dbReference>
<dbReference type="EMBL" id="JACCAU010000001">
    <property type="protein sequence ID" value="NYH14738.1"/>
    <property type="molecule type" value="Genomic_DNA"/>
</dbReference>
<dbReference type="AlphaFoldDB" id="A0A7Y9W6X7"/>
<dbReference type="SUPFAM" id="SSF48452">
    <property type="entry name" value="TPR-like"/>
    <property type="match status" value="1"/>
</dbReference>
<gene>
    <name evidence="2" type="ORF">GGD41_001966</name>
</gene>
<dbReference type="InterPro" id="IPR011990">
    <property type="entry name" value="TPR-like_helical_dom_sf"/>
</dbReference>
<protein>
    <submittedName>
        <fullName evidence="2">Aspartyl protease family protein</fullName>
    </submittedName>
</protein>
<feature type="repeat" description="TPR" evidence="1">
    <location>
        <begin position="118"/>
        <end position="151"/>
    </location>
</feature>
<dbReference type="Pfam" id="PF13975">
    <property type="entry name" value="gag-asp_proteas"/>
    <property type="match status" value="1"/>
</dbReference>
<organism evidence="2 3">
    <name type="scientific">Paraburkholderia bryophila</name>
    <dbReference type="NCBI Taxonomy" id="420952"/>
    <lineage>
        <taxon>Bacteria</taxon>
        <taxon>Pseudomonadati</taxon>
        <taxon>Pseudomonadota</taxon>
        <taxon>Betaproteobacteria</taxon>
        <taxon>Burkholderiales</taxon>
        <taxon>Burkholderiaceae</taxon>
        <taxon>Paraburkholderia</taxon>
    </lineage>
</organism>
<dbReference type="Gene3D" id="1.25.40.10">
    <property type="entry name" value="Tetratricopeptide repeat domain"/>
    <property type="match status" value="1"/>
</dbReference>
<reference evidence="2 3" key="1">
    <citation type="submission" date="2020-07" db="EMBL/GenBank/DDBJ databases">
        <title>Exploring microbial biodiversity for novel pathways involved in the catabolism of aromatic compounds derived from lignin.</title>
        <authorList>
            <person name="Elkins J."/>
        </authorList>
    </citation>
    <scope>NUCLEOTIDE SEQUENCE [LARGE SCALE GENOMIC DNA]</scope>
    <source>
        <strain evidence="2 3">H2C3B</strain>
    </source>
</reference>
<keyword evidence="2" id="KW-0645">Protease</keyword>
<keyword evidence="2" id="KW-0378">Hydrolase</keyword>
<dbReference type="RefSeq" id="WP_179710210.1">
    <property type="nucleotide sequence ID" value="NZ_JACCAU010000001.1"/>
</dbReference>
<dbReference type="InterPro" id="IPR019734">
    <property type="entry name" value="TPR_rpt"/>
</dbReference>
<dbReference type="InterPro" id="IPR001969">
    <property type="entry name" value="Aspartic_peptidase_AS"/>
</dbReference>
<accession>A0A7Y9W6X7</accession>
<dbReference type="Gene3D" id="2.40.70.10">
    <property type="entry name" value="Acid Proteases"/>
    <property type="match status" value="1"/>
</dbReference>
<dbReference type="PROSITE" id="PS00141">
    <property type="entry name" value="ASP_PROTEASE"/>
    <property type="match status" value="1"/>
</dbReference>
<dbReference type="InterPro" id="IPR021109">
    <property type="entry name" value="Peptidase_aspartic_dom_sf"/>
</dbReference>
<keyword evidence="1" id="KW-0802">TPR repeat</keyword>
<dbReference type="SMART" id="SM00028">
    <property type="entry name" value="TPR"/>
    <property type="match status" value="1"/>
</dbReference>
<evidence type="ECO:0000313" key="2">
    <source>
        <dbReference type="EMBL" id="NYH14738.1"/>
    </source>
</evidence>
<evidence type="ECO:0000313" key="3">
    <source>
        <dbReference type="Proteomes" id="UP000572540"/>
    </source>
</evidence>
<proteinExistence type="predicted"/>
<comment type="caution">
    <text evidence="2">The sequence shown here is derived from an EMBL/GenBank/DDBJ whole genome shotgun (WGS) entry which is preliminary data.</text>
</comment>
<dbReference type="SUPFAM" id="SSF50630">
    <property type="entry name" value="Acid proteases"/>
    <property type="match status" value="1"/>
</dbReference>
<name>A0A7Y9W6X7_9BURK</name>
<dbReference type="CDD" id="cd05483">
    <property type="entry name" value="retropepsin_like_bacteria"/>
    <property type="match status" value="1"/>
</dbReference>
<dbReference type="InterPro" id="IPR034122">
    <property type="entry name" value="Retropepsin-like_bacterial"/>
</dbReference>
<dbReference type="GO" id="GO:0004190">
    <property type="term" value="F:aspartic-type endopeptidase activity"/>
    <property type="evidence" value="ECO:0007669"/>
    <property type="project" value="InterPro"/>
</dbReference>